<evidence type="ECO:0000256" key="5">
    <source>
        <dbReference type="ARBA" id="ARBA00022737"/>
    </source>
</evidence>
<name>A0A3N4JNK0_9PEZI</name>
<keyword evidence="13" id="KW-1185">Reference proteome</keyword>
<sequence length="323" mass="34297">MAGPKISTTASSSPIKGVDSDNASLNVGSRATSKKNAFKNYALAMFGEFLGTFLFLFFAFGGTQAAKINHNGSGSFPKDPTRAVPTPELLLYVSFCFGFALTVNVWVFYRVTGALFNPAITLGCILTGGVPPLKGALMGIAQLVGGIVASGLVEVLTPGKLAVGTSLAPDVSVVQGLFIEVFLTAQLMITIFLLAVEKHRATFIAPLGIGLSFFITQLFGIYFTGGSLNPARSLGPAIITRDFPSYHWIYWVGPALGAALGALVYKILLFVNYKTLNPGQDDDGLGIVRCEIDRKGKFKETQNEGQEISGPSETTPRPADENV</sequence>
<gene>
    <name evidence="12" type="ORF">L873DRAFT_1844542</name>
</gene>
<dbReference type="AlphaFoldDB" id="A0A3N4JNK0"/>
<feature type="compositionally biased region" description="Polar residues" evidence="10">
    <location>
        <begin position="303"/>
        <end position="315"/>
    </location>
</feature>
<evidence type="ECO:0000256" key="3">
    <source>
        <dbReference type="ARBA" id="ARBA00022448"/>
    </source>
</evidence>
<feature type="region of interest" description="Disordered" evidence="10">
    <location>
        <begin position="298"/>
        <end position="323"/>
    </location>
</feature>
<dbReference type="STRING" id="1336337.A0A3N4JNK0"/>
<feature type="transmembrane region" description="Helical" evidence="11">
    <location>
        <begin position="177"/>
        <end position="196"/>
    </location>
</feature>
<evidence type="ECO:0000256" key="10">
    <source>
        <dbReference type="SAM" id="MobiDB-lite"/>
    </source>
</evidence>
<evidence type="ECO:0000256" key="1">
    <source>
        <dbReference type="ARBA" id="ARBA00004141"/>
    </source>
</evidence>
<dbReference type="GO" id="GO:0005886">
    <property type="term" value="C:plasma membrane"/>
    <property type="evidence" value="ECO:0007669"/>
    <property type="project" value="TreeGrafter"/>
</dbReference>
<reference evidence="12 13" key="1">
    <citation type="journal article" date="2018" name="Nat. Ecol. Evol.">
        <title>Pezizomycetes genomes reveal the molecular basis of ectomycorrhizal truffle lifestyle.</title>
        <authorList>
            <person name="Murat C."/>
            <person name="Payen T."/>
            <person name="Noel B."/>
            <person name="Kuo A."/>
            <person name="Morin E."/>
            <person name="Chen J."/>
            <person name="Kohler A."/>
            <person name="Krizsan K."/>
            <person name="Balestrini R."/>
            <person name="Da Silva C."/>
            <person name="Montanini B."/>
            <person name="Hainaut M."/>
            <person name="Levati E."/>
            <person name="Barry K.W."/>
            <person name="Belfiori B."/>
            <person name="Cichocki N."/>
            <person name="Clum A."/>
            <person name="Dockter R.B."/>
            <person name="Fauchery L."/>
            <person name="Guy J."/>
            <person name="Iotti M."/>
            <person name="Le Tacon F."/>
            <person name="Lindquist E.A."/>
            <person name="Lipzen A."/>
            <person name="Malagnac F."/>
            <person name="Mello A."/>
            <person name="Molinier V."/>
            <person name="Miyauchi S."/>
            <person name="Poulain J."/>
            <person name="Riccioni C."/>
            <person name="Rubini A."/>
            <person name="Sitrit Y."/>
            <person name="Splivallo R."/>
            <person name="Traeger S."/>
            <person name="Wang M."/>
            <person name="Zifcakova L."/>
            <person name="Wipf D."/>
            <person name="Zambonelli A."/>
            <person name="Paolocci F."/>
            <person name="Nowrousian M."/>
            <person name="Ottonello S."/>
            <person name="Baldrian P."/>
            <person name="Spatafora J.W."/>
            <person name="Henrissat B."/>
            <person name="Nagy L.G."/>
            <person name="Aury J.M."/>
            <person name="Wincker P."/>
            <person name="Grigoriev I.V."/>
            <person name="Bonfante P."/>
            <person name="Martin F.M."/>
        </authorList>
    </citation>
    <scope>NUCLEOTIDE SEQUENCE [LARGE SCALE GENOMIC DNA]</scope>
    <source>
        <strain evidence="12 13">120613-1</strain>
    </source>
</reference>
<dbReference type="OrthoDB" id="3222at2759"/>
<evidence type="ECO:0000256" key="2">
    <source>
        <dbReference type="ARBA" id="ARBA00006175"/>
    </source>
</evidence>
<feature type="transmembrane region" description="Helical" evidence="11">
    <location>
        <begin position="203"/>
        <end position="228"/>
    </location>
</feature>
<keyword evidence="7 11" id="KW-0472">Membrane</keyword>
<evidence type="ECO:0000256" key="6">
    <source>
        <dbReference type="ARBA" id="ARBA00022989"/>
    </source>
</evidence>
<dbReference type="Pfam" id="PF00230">
    <property type="entry name" value="MIP"/>
    <property type="match status" value="1"/>
</dbReference>
<comment type="similarity">
    <text evidence="2 9">Belongs to the MIP/aquaporin (TC 1.A.8) family.</text>
</comment>
<dbReference type="PANTHER" id="PTHR19139:SF199">
    <property type="entry name" value="MIP17260P"/>
    <property type="match status" value="1"/>
</dbReference>
<feature type="transmembrane region" description="Helical" evidence="11">
    <location>
        <begin position="89"/>
        <end position="109"/>
    </location>
</feature>
<dbReference type="InterPro" id="IPR034294">
    <property type="entry name" value="Aquaporin_transptr"/>
</dbReference>
<accession>A0A3N4JNK0</accession>
<evidence type="ECO:0000256" key="11">
    <source>
        <dbReference type="SAM" id="Phobius"/>
    </source>
</evidence>
<dbReference type="PANTHER" id="PTHR19139">
    <property type="entry name" value="AQUAPORIN TRANSPORTER"/>
    <property type="match status" value="1"/>
</dbReference>
<dbReference type="Proteomes" id="UP000276215">
    <property type="component" value="Unassembled WGS sequence"/>
</dbReference>
<dbReference type="PRINTS" id="PR00783">
    <property type="entry name" value="MINTRINSICP"/>
</dbReference>
<feature type="transmembrane region" description="Helical" evidence="11">
    <location>
        <begin position="41"/>
        <end position="60"/>
    </location>
</feature>
<dbReference type="FunFam" id="1.20.1080.10:FF:000014">
    <property type="entry name" value="Aquaporin 1"/>
    <property type="match status" value="1"/>
</dbReference>
<proteinExistence type="inferred from homology"/>
<dbReference type="GO" id="GO:0015250">
    <property type="term" value="F:water channel activity"/>
    <property type="evidence" value="ECO:0007669"/>
    <property type="project" value="TreeGrafter"/>
</dbReference>
<dbReference type="Gene3D" id="1.20.1080.10">
    <property type="entry name" value="Glycerol uptake facilitator protein"/>
    <property type="match status" value="1"/>
</dbReference>
<evidence type="ECO:0000256" key="8">
    <source>
        <dbReference type="ARBA" id="ARBA00034651"/>
    </source>
</evidence>
<dbReference type="InterPro" id="IPR000425">
    <property type="entry name" value="MIP"/>
</dbReference>
<evidence type="ECO:0000313" key="12">
    <source>
        <dbReference type="EMBL" id="RPA97990.1"/>
    </source>
</evidence>
<keyword evidence="5" id="KW-0677">Repeat</keyword>
<evidence type="ECO:0000256" key="4">
    <source>
        <dbReference type="ARBA" id="ARBA00022692"/>
    </source>
</evidence>
<evidence type="ECO:0000256" key="7">
    <source>
        <dbReference type="ARBA" id="ARBA00023136"/>
    </source>
</evidence>
<comment type="subcellular location">
    <subcellularLocation>
        <location evidence="1">Membrane</location>
        <topology evidence="1">Multi-pass membrane protein</topology>
    </subcellularLocation>
</comment>
<feature type="transmembrane region" description="Helical" evidence="11">
    <location>
        <begin position="115"/>
        <end position="133"/>
    </location>
</feature>
<keyword evidence="6 11" id="KW-1133">Transmembrane helix</keyword>
<dbReference type="SUPFAM" id="SSF81338">
    <property type="entry name" value="Aquaporin-like"/>
    <property type="match status" value="1"/>
</dbReference>
<keyword evidence="3 9" id="KW-0813">Transport</keyword>
<evidence type="ECO:0000256" key="9">
    <source>
        <dbReference type="RuleBase" id="RU000477"/>
    </source>
</evidence>
<evidence type="ECO:0000313" key="13">
    <source>
        <dbReference type="Proteomes" id="UP000276215"/>
    </source>
</evidence>
<feature type="transmembrane region" description="Helical" evidence="11">
    <location>
        <begin position="248"/>
        <end position="271"/>
    </location>
</feature>
<dbReference type="EMBL" id="ML120400">
    <property type="protein sequence ID" value="RPA97990.1"/>
    <property type="molecule type" value="Genomic_DNA"/>
</dbReference>
<keyword evidence="4 9" id="KW-0812">Transmembrane</keyword>
<dbReference type="InterPro" id="IPR023271">
    <property type="entry name" value="Aquaporin-like"/>
</dbReference>
<comment type="catalytic activity">
    <reaction evidence="8">
        <text>H2O(in) = H2O(out)</text>
        <dbReference type="Rhea" id="RHEA:29667"/>
        <dbReference type="ChEBI" id="CHEBI:15377"/>
    </reaction>
</comment>
<organism evidence="12 13">
    <name type="scientific">Choiromyces venosus 120613-1</name>
    <dbReference type="NCBI Taxonomy" id="1336337"/>
    <lineage>
        <taxon>Eukaryota</taxon>
        <taxon>Fungi</taxon>
        <taxon>Dikarya</taxon>
        <taxon>Ascomycota</taxon>
        <taxon>Pezizomycotina</taxon>
        <taxon>Pezizomycetes</taxon>
        <taxon>Pezizales</taxon>
        <taxon>Tuberaceae</taxon>
        <taxon>Choiromyces</taxon>
    </lineage>
</organism>
<protein>
    <submittedName>
        <fullName evidence="12">Aquaporin-like protein</fullName>
    </submittedName>
</protein>